<feature type="region of interest" description="Disordered" evidence="11">
    <location>
        <begin position="50"/>
        <end position="105"/>
    </location>
</feature>
<evidence type="ECO:0000256" key="6">
    <source>
        <dbReference type="ARBA" id="ARBA00022553"/>
    </source>
</evidence>
<organism evidence="12 13">
    <name type="scientific">Tetrapisispora phaffii (strain ATCC 24235 / CBS 4417 / NBRC 1672 / NRRL Y-8282 / UCD 70-5)</name>
    <name type="common">Yeast</name>
    <name type="synonym">Fabospora phaffii</name>
    <dbReference type="NCBI Taxonomy" id="1071381"/>
    <lineage>
        <taxon>Eukaryota</taxon>
        <taxon>Fungi</taxon>
        <taxon>Dikarya</taxon>
        <taxon>Ascomycota</taxon>
        <taxon>Saccharomycotina</taxon>
        <taxon>Saccharomycetes</taxon>
        <taxon>Saccharomycetales</taxon>
        <taxon>Saccharomycetaceae</taxon>
        <taxon>Tetrapisispora</taxon>
    </lineage>
</organism>
<dbReference type="GO" id="GO:0010606">
    <property type="term" value="P:positive regulation of cytoplasmic mRNA processing body assembly"/>
    <property type="evidence" value="ECO:0007669"/>
    <property type="project" value="EnsemblFungi"/>
</dbReference>
<evidence type="ECO:0000256" key="8">
    <source>
        <dbReference type="ARBA" id="ARBA00022917"/>
    </source>
</evidence>
<dbReference type="eggNOG" id="ENOG502S2E7">
    <property type="taxonomic scope" value="Eukaryota"/>
</dbReference>
<comment type="function">
    <text evidence="10">Acts as an inhibitor of cap-dependent translation. Competes with eIF4G1 and EAP1 for binding to eIF4E and interferes with the formation of the eIF4F complex, inhibiting translation and stabilizing mRNA.</text>
</comment>
<comment type="subcellular location">
    <subcellularLocation>
        <location evidence="1 10">Cytoplasm</location>
    </subcellularLocation>
</comment>
<dbReference type="OrthoDB" id="3995390at2759"/>
<dbReference type="InterPro" id="IPR031456">
    <property type="entry name" value="Caf20"/>
</dbReference>
<evidence type="ECO:0000256" key="1">
    <source>
        <dbReference type="ARBA" id="ARBA00004496"/>
    </source>
</evidence>
<dbReference type="AlphaFoldDB" id="G8BVP8"/>
<dbReference type="GO" id="GO:0008190">
    <property type="term" value="F:eukaryotic initiation factor 4E binding"/>
    <property type="evidence" value="ECO:0007669"/>
    <property type="project" value="EnsemblFungi"/>
</dbReference>
<dbReference type="GO" id="GO:0017148">
    <property type="term" value="P:negative regulation of translation"/>
    <property type="evidence" value="ECO:0007669"/>
    <property type="project" value="UniProtKB-UniRule"/>
</dbReference>
<dbReference type="OMA" id="GRPKVKH"/>
<proteinExistence type="inferred from homology"/>
<dbReference type="EMBL" id="HE612862">
    <property type="protein sequence ID" value="CCE63976.1"/>
    <property type="molecule type" value="Genomic_DNA"/>
</dbReference>
<keyword evidence="9 10" id="KW-0652">Protein synthesis inhibitor</keyword>
<gene>
    <name evidence="12" type="primary">TPHA0G01390</name>
    <name evidence="12" type="ordered locus">TPHA_0G01390</name>
</gene>
<dbReference type="GeneID" id="11535731"/>
<dbReference type="GO" id="GO:0030447">
    <property type="term" value="P:filamentous growth"/>
    <property type="evidence" value="ECO:0007669"/>
    <property type="project" value="EnsemblFungi"/>
</dbReference>
<keyword evidence="6" id="KW-0597">Phosphoprotein</keyword>
<keyword evidence="8 10" id="KW-0648">Protein biosynthesis</keyword>
<name>G8BVP8_TETPH</name>
<sequence>MVKYTAEELLHLKPEETLPVDFDAEEFRAIIENIKQIQALKEEEYAAHGFTNRRRSSHHYHTRPKVKHNKPKVTTDADGWSTLETAKGEEGEAGEESDEEDSAPFVATISTETIRVKPNNKNISSSRPADNRDIILDKQTNTFNAFAALESDEDE</sequence>
<evidence type="ECO:0000256" key="10">
    <source>
        <dbReference type="RuleBase" id="RU363005"/>
    </source>
</evidence>
<dbReference type="GO" id="GO:0003743">
    <property type="term" value="F:translation initiation factor activity"/>
    <property type="evidence" value="ECO:0007669"/>
    <property type="project" value="UniProtKB-KW"/>
</dbReference>
<accession>G8BVP8</accession>
<keyword evidence="13" id="KW-1185">Reference proteome</keyword>
<dbReference type="GO" id="GO:0045727">
    <property type="term" value="P:positive regulation of translation"/>
    <property type="evidence" value="ECO:0007669"/>
    <property type="project" value="EnsemblFungi"/>
</dbReference>
<protein>
    <recommendedName>
        <fullName evidence="3 10">Cap-associated protein CAF20</fullName>
    </recommendedName>
</protein>
<dbReference type="Pfam" id="PF17052">
    <property type="entry name" value="CAF20"/>
    <property type="match status" value="1"/>
</dbReference>
<feature type="compositionally biased region" description="Acidic residues" evidence="11">
    <location>
        <begin position="91"/>
        <end position="102"/>
    </location>
</feature>
<evidence type="ECO:0000256" key="5">
    <source>
        <dbReference type="ARBA" id="ARBA00022540"/>
    </source>
</evidence>
<evidence type="ECO:0000313" key="13">
    <source>
        <dbReference type="Proteomes" id="UP000005666"/>
    </source>
</evidence>
<evidence type="ECO:0000256" key="11">
    <source>
        <dbReference type="SAM" id="MobiDB-lite"/>
    </source>
</evidence>
<reference evidence="12 13" key="1">
    <citation type="journal article" date="2011" name="Proc. Natl. Acad. Sci. U.S.A.">
        <title>Evolutionary erosion of yeast sex chromosomes by mating-type switching accidents.</title>
        <authorList>
            <person name="Gordon J.L."/>
            <person name="Armisen D."/>
            <person name="Proux-Wera E."/>
            <person name="Oheigeartaigh S.S."/>
            <person name="Byrne K.P."/>
            <person name="Wolfe K.H."/>
        </authorList>
    </citation>
    <scope>NUCLEOTIDE SEQUENCE [LARGE SCALE GENOMIC DNA]</scope>
    <source>
        <strain evidence="13">ATCC 24235 / CBS 4417 / NBRC 1672 / NRRL Y-8282 / UCD 70-5</strain>
    </source>
</reference>
<dbReference type="STRING" id="1071381.G8BVP8"/>
<dbReference type="KEGG" id="tpf:TPHA_0G01390"/>
<evidence type="ECO:0000256" key="3">
    <source>
        <dbReference type="ARBA" id="ARBA00020270"/>
    </source>
</evidence>
<keyword evidence="4 10" id="KW-0963">Cytoplasm</keyword>
<dbReference type="RefSeq" id="XP_003686410.1">
    <property type="nucleotide sequence ID" value="XM_003686362.1"/>
</dbReference>
<keyword evidence="5 10" id="KW-0396">Initiation factor</keyword>
<dbReference type="HOGENOM" id="CLU_128343_0_0_1"/>
<evidence type="ECO:0000256" key="7">
    <source>
        <dbReference type="ARBA" id="ARBA00022845"/>
    </source>
</evidence>
<evidence type="ECO:0000256" key="2">
    <source>
        <dbReference type="ARBA" id="ARBA00006057"/>
    </source>
</evidence>
<dbReference type="GO" id="GO:0005737">
    <property type="term" value="C:cytoplasm"/>
    <property type="evidence" value="ECO:0007669"/>
    <property type="project" value="UniProtKB-SubCell"/>
</dbReference>
<evidence type="ECO:0000256" key="4">
    <source>
        <dbReference type="ARBA" id="ARBA00022490"/>
    </source>
</evidence>
<evidence type="ECO:0000313" key="12">
    <source>
        <dbReference type="EMBL" id="CCE63976.1"/>
    </source>
</evidence>
<evidence type="ECO:0000256" key="9">
    <source>
        <dbReference type="ARBA" id="ARBA00023193"/>
    </source>
</evidence>
<keyword evidence="7 10" id="KW-0810">Translation regulation</keyword>
<dbReference type="Proteomes" id="UP000005666">
    <property type="component" value="Chromosome 7"/>
</dbReference>
<feature type="compositionally biased region" description="Basic residues" evidence="11">
    <location>
        <begin position="51"/>
        <end position="71"/>
    </location>
</feature>
<comment type="similarity">
    <text evidence="2 10">Belongs to the CAF20 family.</text>
</comment>